<accession>A0A2N5M2J6</accession>
<dbReference type="EMBL" id="PGUY01000056">
    <property type="protein sequence ID" value="PLT28596.1"/>
    <property type="molecule type" value="Genomic_DNA"/>
</dbReference>
<organism evidence="1 2">
    <name type="scientific">Peribacillus deserti</name>
    <dbReference type="NCBI Taxonomy" id="673318"/>
    <lineage>
        <taxon>Bacteria</taxon>
        <taxon>Bacillati</taxon>
        <taxon>Bacillota</taxon>
        <taxon>Bacilli</taxon>
        <taxon>Bacillales</taxon>
        <taxon>Bacillaceae</taxon>
        <taxon>Peribacillus</taxon>
    </lineage>
</organism>
<comment type="caution">
    <text evidence="1">The sequence shown here is derived from an EMBL/GenBank/DDBJ whole genome shotgun (WGS) entry which is preliminary data.</text>
</comment>
<dbReference type="RefSeq" id="WP_101644586.1">
    <property type="nucleotide sequence ID" value="NZ_PGUY01000056.1"/>
</dbReference>
<sequence>MNDNELLPLAVWNCLDIEEAKGGLKKYAEAQLSSFVSRISDLPAPGETLLCVIPISGRISRQARYKLEQKLTDLIESALPDKWKADMYLIKKKSSLKALMNEAEMLIHKISFFYPYETIIQLTGTGDNDCFQAVFIESVRQLGSRHGFLFDKEGQSQISISRSVVSNRSWKLQIRSFLMEYDFAGAIELVKDKVEAPKSMEFILKMMDSRMNFCFKEAHQYLQECEKLLGADEPVLKETKKILHKLLSKEGREKDLALIEELYRQMEICIELDDLPAFLTRFYRAREAILLFLLVHGAKDKDSAAQVKKSSIYQLIEELEKKYENGDVENYIGAYFYLKSLNVAHTLQVRNQSFIGHGREEIKSAELWHSYFGTKRTTVSRAKRRFLLESNMMLGDLGAAIDDNYSDLIDYLLKLELDIQPKGQESNEKSRVLPL</sequence>
<evidence type="ECO:0000313" key="2">
    <source>
        <dbReference type="Proteomes" id="UP000234748"/>
    </source>
</evidence>
<protein>
    <submittedName>
        <fullName evidence="1">Uncharacterized protein</fullName>
    </submittedName>
</protein>
<proteinExistence type="predicted"/>
<reference evidence="1 2" key="1">
    <citation type="submission" date="2017-11" db="EMBL/GenBank/DDBJ databases">
        <title>Comparitive Functional Genomics of Dry Heat Resistant strains isolated from the Viking Spacecraft.</title>
        <authorList>
            <person name="Seuylemezian A."/>
            <person name="Cooper K."/>
            <person name="Vaishampayan P."/>
        </authorList>
    </citation>
    <scope>NUCLEOTIDE SEQUENCE [LARGE SCALE GENOMIC DNA]</scope>
    <source>
        <strain evidence="1 2">V1-29</strain>
    </source>
</reference>
<evidence type="ECO:0000313" key="1">
    <source>
        <dbReference type="EMBL" id="PLT28596.1"/>
    </source>
</evidence>
<name>A0A2N5M2J6_9BACI</name>
<dbReference type="Proteomes" id="UP000234748">
    <property type="component" value="Unassembled WGS sequence"/>
</dbReference>
<keyword evidence="2" id="KW-1185">Reference proteome</keyword>
<gene>
    <name evidence="1" type="ORF">CUU66_17665</name>
</gene>
<dbReference type="AlphaFoldDB" id="A0A2N5M2J6"/>
<dbReference type="OrthoDB" id="2797164at2"/>